<gene>
    <name evidence="1" type="ORF">IDH45_21670</name>
</gene>
<name>A0A927H1V4_9BACL</name>
<organism evidence="1 2">
    <name type="scientific">Paenibacillus oceani</name>
    <dbReference type="NCBI Taxonomy" id="2772510"/>
    <lineage>
        <taxon>Bacteria</taxon>
        <taxon>Bacillati</taxon>
        <taxon>Bacillota</taxon>
        <taxon>Bacilli</taxon>
        <taxon>Bacillales</taxon>
        <taxon>Paenibacillaceae</taxon>
        <taxon>Paenibacillus</taxon>
    </lineage>
</organism>
<proteinExistence type="predicted"/>
<accession>A0A927H1V4</accession>
<dbReference type="EMBL" id="JACXJA010000031">
    <property type="protein sequence ID" value="MBD2864602.1"/>
    <property type="molecule type" value="Genomic_DNA"/>
</dbReference>
<evidence type="ECO:0000313" key="2">
    <source>
        <dbReference type="Proteomes" id="UP000639396"/>
    </source>
</evidence>
<keyword evidence="2" id="KW-1185">Reference proteome</keyword>
<dbReference type="Proteomes" id="UP000639396">
    <property type="component" value="Unassembled WGS sequence"/>
</dbReference>
<evidence type="ECO:0008006" key="3">
    <source>
        <dbReference type="Google" id="ProtNLM"/>
    </source>
</evidence>
<dbReference type="Gene3D" id="2.115.10.20">
    <property type="entry name" value="Glycosyl hydrolase domain, family 43"/>
    <property type="match status" value="1"/>
</dbReference>
<dbReference type="SUPFAM" id="SSF75005">
    <property type="entry name" value="Arabinanase/levansucrase/invertase"/>
    <property type="match status" value="1"/>
</dbReference>
<dbReference type="AlphaFoldDB" id="A0A927H1V4"/>
<protein>
    <recommendedName>
        <fullName evidence="3">Glycosyl hydrolase family 32 N-terminal domain-containing protein</fullName>
    </recommendedName>
</protein>
<evidence type="ECO:0000313" key="1">
    <source>
        <dbReference type="EMBL" id="MBD2864602.1"/>
    </source>
</evidence>
<dbReference type="InterPro" id="IPR023296">
    <property type="entry name" value="Glyco_hydro_beta-prop_sf"/>
</dbReference>
<comment type="caution">
    <text evidence="1">The sequence shown here is derived from an EMBL/GenBank/DDBJ whole genome shotgun (WGS) entry which is preliminary data.</text>
</comment>
<sequence length="511" mass="58050">MFTFPSTGIKTDRAVLFGMDDSYFPFRKNVSLHFNKPQVRKEPVLAPSSDPNAPDSIAAQFYGTVLHDGGKFRMWYVGMSLGMNPDMPSEDREWLKKRPALQRLMMGPICYAESDDGLHWVKPNLGQLKFRGSVHHNAIDLPDTLIHCPTIIKDEQDPDPNRRYKMVYQYYIHTESSRNAPTMRTATSPDGIRWTAGPRGLVREFVEHCSFYAYNGYYIVNGQSIEPYRRGEGGAPRGRQGFVHISPDFEHWLQESAESFALPEPQDPRQRGMTKIYDQVHLGTAPLVYGNVAVGLYCIWHHREPFADISGDFGLVLSDDGIRYREPVKGHVYLHAGESPATPVPGKQLQTVLCQSNGILNIGDETWIYHGRWRNAWRPEGDLTEDYYGEVALAILPRDRWGSLNVYPDQTEGSVWSVPMVLPEGKFEWRLNAEDAAGIRIELSDERFQLIPEFSGSNSGIVRQDGFDSVVEWPGGELTQLSGRQVRVRVHLEKTERINPRLYAVYGVCTN</sequence>
<reference evidence="1" key="1">
    <citation type="submission" date="2020-09" db="EMBL/GenBank/DDBJ databases">
        <title>A novel bacterium of genus Paenibacillus, isolated from South China Sea.</title>
        <authorList>
            <person name="Huang H."/>
            <person name="Mo K."/>
            <person name="Hu Y."/>
        </authorList>
    </citation>
    <scope>NUCLEOTIDE SEQUENCE</scope>
    <source>
        <strain evidence="1">IB182363</strain>
    </source>
</reference>
<dbReference type="RefSeq" id="WP_190930230.1">
    <property type="nucleotide sequence ID" value="NZ_JACXJA010000031.1"/>
</dbReference>